<evidence type="ECO:0000256" key="7">
    <source>
        <dbReference type="ARBA" id="ARBA00023135"/>
    </source>
</evidence>
<dbReference type="Gene3D" id="1.25.40.10">
    <property type="entry name" value="Tetratricopeptide repeat domain"/>
    <property type="match status" value="1"/>
</dbReference>
<keyword evidence="8 9" id="KW-0687">Ribonucleoprotein</keyword>
<proteinExistence type="inferred from homology"/>
<feature type="region of interest" description="Disordered" evidence="10">
    <location>
        <begin position="555"/>
        <end position="644"/>
    </location>
</feature>
<evidence type="ECO:0000256" key="8">
    <source>
        <dbReference type="ARBA" id="ARBA00023274"/>
    </source>
</evidence>
<evidence type="ECO:0000256" key="5">
    <source>
        <dbReference type="ARBA" id="ARBA00022490"/>
    </source>
</evidence>
<dbReference type="PANTHER" id="PTHR14094:SF9">
    <property type="entry name" value="SIGNAL RECOGNITION PARTICLE SUBUNIT SRP72"/>
    <property type="match status" value="1"/>
</dbReference>
<dbReference type="OMA" id="ELACNER"/>
<comment type="similarity">
    <text evidence="3 9">Belongs to the SRP72 family.</text>
</comment>
<feature type="compositionally biased region" description="Low complexity" evidence="10">
    <location>
        <begin position="624"/>
        <end position="635"/>
    </location>
</feature>
<evidence type="ECO:0000259" key="11">
    <source>
        <dbReference type="Pfam" id="PF08492"/>
    </source>
</evidence>
<dbReference type="PhylomeDB" id="A7TL27"/>
<dbReference type="HOGENOM" id="CLU_013808_4_0_1"/>
<dbReference type="GO" id="GO:0008312">
    <property type="term" value="F:7S RNA binding"/>
    <property type="evidence" value="ECO:0007669"/>
    <property type="project" value="InterPro"/>
</dbReference>
<feature type="compositionally biased region" description="Basic and acidic residues" evidence="10">
    <location>
        <begin position="576"/>
        <end position="585"/>
    </location>
</feature>
<dbReference type="GO" id="GO:0043022">
    <property type="term" value="F:ribosome binding"/>
    <property type="evidence" value="ECO:0007669"/>
    <property type="project" value="TreeGrafter"/>
</dbReference>
<gene>
    <name evidence="12" type="ORF">Kpol_1065p2</name>
</gene>
<evidence type="ECO:0000256" key="4">
    <source>
        <dbReference type="ARBA" id="ARBA00018350"/>
    </source>
</evidence>
<evidence type="ECO:0000256" key="1">
    <source>
        <dbReference type="ARBA" id="ARBA00004240"/>
    </source>
</evidence>
<dbReference type="KEGG" id="vpo:Kpol_1065p2"/>
<dbReference type="Pfam" id="PF08492">
    <property type="entry name" value="SRP72"/>
    <property type="match status" value="1"/>
</dbReference>
<dbReference type="OrthoDB" id="5421607at2759"/>
<evidence type="ECO:0000256" key="9">
    <source>
        <dbReference type="PIRNR" id="PIRNR038922"/>
    </source>
</evidence>
<feature type="compositionally biased region" description="Basic residues" evidence="10">
    <location>
        <begin position="555"/>
        <end position="569"/>
    </location>
</feature>
<comment type="subcellular location">
    <subcellularLocation>
        <location evidence="2 9">Cytoplasm</location>
    </subcellularLocation>
    <subcellularLocation>
        <location evidence="1">Endoplasmic reticulum</location>
    </subcellularLocation>
</comment>
<dbReference type="GeneID" id="5545224"/>
<keyword evidence="6" id="KW-0256">Endoplasmic reticulum</keyword>
<dbReference type="PIRSF" id="PIRSF038922">
    <property type="entry name" value="SRP72"/>
    <property type="match status" value="1"/>
</dbReference>
<keyword evidence="5 9" id="KW-0963">Cytoplasm</keyword>
<dbReference type="PANTHER" id="PTHR14094">
    <property type="entry name" value="SIGNAL RECOGNITION PARTICLE 72"/>
    <property type="match status" value="1"/>
</dbReference>
<dbReference type="GO" id="GO:0005786">
    <property type="term" value="C:signal recognition particle, endoplasmic reticulum targeting"/>
    <property type="evidence" value="ECO:0007669"/>
    <property type="project" value="UniProtKB-UniRule"/>
</dbReference>
<name>A7TL27_VANPO</name>
<accession>A7TL27</accession>
<dbReference type="STRING" id="436907.A7TL27"/>
<dbReference type="FunCoup" id="A7TL27">
    <property type="interactions" value="992"/>
</dbReference>
<dbReference type="InParanoid" id="A7TL27"/>
<reference evidence="12 13" key="1">
    <citation type="journal article" date="2007" name="Proc. Natl. Acad. Sci. U.S.A.">
        <title>Independent sorting-out of thousands of duplicated gene pairs in two yeast species descended from a whole-genome duplication.</title>
        <authorList>
            <person name="Scannell D.R."/>
            <person name="Frank A.C."/>
            <person name="Conant G.C."/>
            <person name="Byrne K.P."/>
            <person name="Woolfit M."/>
            <person name="Wolfe K.H."/>
        </authorList>
    </citation>
    <scope>NUCLEOTIDE SEQUENCE [LARGE SCALE GENOMIC DNA]</scope>
    <source>
        <strain evidence="13">ATCC 22028 / DSM 70294 / BCRC 21397 / CBS 2163 / NBRC 10782 / NRRL Y-8283 / UCD 57-17</strain>
    </source>
</reference>
<feature type="domain" description="Signal recognition particle SRP72 subunit RNA-binding" evidence="11">
    <location>
        <begin position="545"/>
        <end position="597"/>
    </location>
</feature>
<dbReference type="InterPro" id="IPR011990">
    <property type="entry name" value="TPR-like_helical_dom_sf"/>
</dbReference>
<evidence type="ECO:0000256" key="6">
    <source>
        <dbReference type="ARBA" id="ARBA00022824"/>
    </source>
</evidence>
<dbReference type="eggNOG" id="KOG2376">
    <property type="taxonomic scope" value="Eukaryota"/>
</dbReference>
<dbReference type="InterPro" id="IPR026270">
    <property type="entry name" value="SRP72"/>
</dbReference>
<protein>
    <recommendedName>
        <fullName evidence="4 9">Signal recognition particle subunit SRP72</fullName>
    </recommendedName>
</protein>
<keyword evidence="13" id="KW-1185">Reference proteome</keyword>
<keyword evidence="7 9" id="KW-0733">Signal recognition particle</keyword>
<organism evidence="13">
    <name type="scientific">Vanderwaltozyma polyspora (strain ATCC 22028 / DSM 70294 / BCRC 21397 / CBS 2163 / NBRC 10782 / NRRL Y-8283 / UCD 57-17)</name>
    <name type="common">Kluyveromyces polysporus</name>
    <dbReference type="NCBI Taxonomy" id="436907"/>
    <lineage>
        <taxon>Eukaryota</taxon>
        <taxon>Fungi</taxon>
        <taxon>Dikarya</taxon>
        <taxon>Ascomycota</taxon>
        <taxon>Saccharomycotina</taxon>
        <taxon>Saccharomycetes</taxon>
        <taxon>Saccharomycetales</taxon>
        <taxon>Saccharomycetaceae</taxon>
        <taxon>Vanderwaltozyma</taxon>
    </lineage>
</organism>
<evidence type="ECO:0000256" key="2">
    <source>
        <dbReference type="ARBA" id="ARBA00004496"/>
    </source>
</evidence>
<comment type="function">
    <text evidence="9">Component of the signal recognition particle (SRP) complex, a ribonucleoprotein complex that mediates the cotranslational targeting of secretory and membrane proteins to the endoplasmic reticulum (ER).</text>
</comment>
<evidence type="ECO:0000256" key="10">
    <source>
        <dbReference type="SAM" id="MobiDB-lite"/>
    </source>
</evidence>
<evidence type="ECO:0000313" key="12">
    <source>
        <dbReference type="EMBL" id="EDO16990.1"/>
    </source>
</evidence>
<evidence type="ECO:0000256" key="3">
    <source>
        <dbReference type="ARBA" id="ARBA00007676"/>
    </source>
</evidence>
<dbReference type="AlphaFoldDB" id="A7TL27"/>
<dbReference type="EMBL" id="DS480412">
    <property type="protein sequence ID" value="EDO16990.1"/>
    <property type="molecule type" value="Genomic_DNA"/>
</dbReference>
<dbReference type="Proteomes" id="UP000000267">
    <property type="component" value="Unassembled WGS sequence"/>
</dbReference>
<sequence>MARDNLTQLLGQLNVQSSKDEHSKVQETCLNLLENQCANAADVLRHYLVACIKQDNYQKALDVLKKFKKVDESAGDSLILEKLYIYYKLNLKNQFERLFEGSVLNKLGSLETVDVNSERLRGILHVRAQFCYKNGKYDESFKIYQLLATKNNSGLDNVTELACNERVPLTAYPDLIKYSQLITKVNDNSYDLLFNESIILSSNGDYTSSISLLKKALDMAKKEDYQLDIDTIELQLAYVHQLNYNKSEAKSILKSLLERLDKKSPLSLIAKMNLLSFNDFSKYSDNLNLLLRELNYDRLVSLDLQNLTNKQWKSIQNNLLFLRLYNNSSIQSKDSVLSRTLHNYQKVVNDSVNETYESQAKKLYHNVITSMQSGIEGNLIGQLLLSLQLQIVVKNWDNAIRLCELFLKKSWNTVVKISENDATVCYALFELYNLVNRSSSKAGLLQRILSSKSESSIAENVAFWKHVGFQLLSIGQVNEGTELLQEILNDPSSVQNIEFNELIESILSKEEFSKDKGISLVEDIDTEKLIIDGVSPLESSSYATKVSKSSKIQKKKLAHKEKKKAKKLAKFMTNRDASKTPDPERWLALIDRSTYRPKNKKQLAKQTQGGAMNKKAEQSLDITKSNVPKKSSGPNKNKKKKGRK</sequence>
<dbReference type="InterPro" id="IPR013699">
    <property type="entry name" value="Signal_recog_part_SRP72_RNA-bd"/>
</dbReference>
<dbReference type="RefSeq" id="XP_001644848.1">
    <property type="nucleotide sequence ID" value="XM_001644798.1"/>
</dbReference>
<dbReference type="GO" id="GO:0006614">
    <property type="term" value="P:SRP-dependent cotranslational protein targeting to membrane"/>
    <property type="evidence" value="ECO:0007669"/>
    <property type="project" value="UniProtKB-UniRule"/>
</dbReference>
<dbReference type="GO" id="GO:0005783">
    <property type="term" value="C:endoplasmic reticulum"/>
    <property type="evidence" value="ECO:0007669"/>
    <property type="project" value="UniProtKB-SubCell"/>
</dbReference>
<evidence type="ECO:0000313" key="13">
    <source>
        <dbReference type="Proteomes" id="UP000000267"/>
    </source>
</evidence>
<dbReference type="SUPFAM" id="SSF48452">
    <property type="entry name" value="TPR-like"/>
    <property type="match status" value="2"/>
</dbReference>